<accession>A0ABS2W4B9</accession>
<protein>
    <submittedName>
        <fullName evidence="1">SEC-C domain-containing protein</fullName>
    </submittedName>
</protein>
<dbReference type="PANTHER" id="PTHR33747:SF1">
    <property type="entry name" value="ADENYLATE CYCLASE-ASSOCIATED CAP C-TERMINAL DOMAIN-CONTAINING PROTEIN"/>
    <property type="match status" value="1"/>
</dbReference>
<dbReference type="InterPro" id="IPR026368">
    <property type="entry name" value="SWIM_PBPRA1643"/>
</dbReference>
<dbReference type="SUPFAM" id="SSF103642">
    <property type="entry name" value="Sec-C motif"/>
    <property type="match status" value="1"/>
</dbReference>
<dbReference type="InterPro" id="IPR004027">
    <property type="entry name" value="SEC_C_motif"/>
</dbReference>
<evidence type="ECO:0000313" key="1">
    <source>
        <dbReference type="EMBL" id="MBN0986567.1"/>
    </source>
</evidence>
<comment type="caution">
    <text evidence="1">The sequence shown here is derived from an EMBL/GenBank/DDBJ whole genome shotgun (WGS) entry which is preliminary data.</text>
</comment>
<sequence>MSKCFYKGTPDIMGHYGQSGYNTKAKVKPGSDSSPLLLTVTSQERKREVEAIVAEHDLVATIEVDAEAEENIVELTALLATPKTVQIEKTPERNAPCSCGSGKKYKKCCG</sequence>
<proteinExistence type="predicted"/>
<dbReference type="NCBIfam" id="TIGR04102">
    <property type="entry name" value="SWIM_PBPRA1643"/>
    <property type="match status" value="1"/>
</dbReference>
<dbReference type="RefSeq" id="WP_205211821.1">
    <property type="nucleotide sequence ID" value="NZ_JAFFZO010000034.1"/>
</dbReference>
<keyword evidence="2" id="KW-1185">Reference proteome</keyword>
<dbReference type="Proteomes" id="UP000760472">
    <property type="component" value="Unassembled WGS sequence"/>
</dbReference>
<dbReference type="EMBL" id="JAFFZP010000004">
    <property type="protein sequence ID" value="MBN0986567.1"/>
    <property type="molecule type" value="Genomic_DNA"/>
</dbReference>
<dbReference type="PANTHER" id="PTHR33747">
    <property type="entry name" value="UPF0225 PROTEIN SCO1677"/>
    <property type="match status" value="1"/>
</dbReference>
<name>A0ABS2W4B9_9GAMM</name>
<reference evidence="1 2" key="1">
    <citation type="submission" date="2021-02" db="EMBL/GenBank/DDBJ databases">
        <title>A novel species of genus Amphritea isolated from a fishpond in China.</title>
        <authorList>
            <person name="Lu H."/>
        </authorList>
    </citation>
    <scope>NUCLEOTIDE SEQUENCE [LARGE SCALE GENOMIC DNA]</scope>
    <source>
        <strain evidence="1 2">RP18W</strain>
    </source>
</reference>
<dbReference type="Pfam" id="PF02810">
    <property type="entry name" value="SEC-C"/>
    <property type="match status" value="1"/>
</dbReference>
<organism evidence="1 2">
    <name type="scientific">Amphritea pacifica</name>
    <dbReference type="NCBI Taxonomy" id="2811233"/>
    <lineage>
        <taxon>Bacteria</taxon>
        <taxon>Pseudomonadati</taxon>
        <taxon>Pseudomonadota</taxon>
        <taxon>Gammaproteobacteria</taxon>
        <taxon>Oceanospirillales</taxon>
        <taxon>Oceanospirillaceae</taxon>
        <taxon>Amphritea</taxon>
    </lineage>
</organism>
<dbReference type="Gene3D" id="3.10.450.50">
    <property type="match status" value="1"/>
</dbReference>
<evidence type="ECO:0000313" key="2">
    <source>
        <dbReference type="Proteomes" id="UP000760472"/>
    </source>
</evidence>
<gene>
    <name evidence="1" type="ORF">JW498_04270</name>
</gene>